<dbReference type="Proteomes" id="UP000199520">
    <property type="component" value="Unassembled WGS sequence"/>
</dbReference>
<dbReference type="EMBL" id="FOTS01000025">
    <property type="protein sequence ID" value="SFL90771.1"/>
    <property type="molecule type" value="Genomic_DNA"/>
</dbReference>
<evidence type="ECO:0000313" key="1">
    <source>
        <dbReference type="EMBL" id="SFL90771.1"/>
    </source>
</evidence>
<dbReference type="RefSeq" id="WP_090938382.1">
    <property type="nucleotide sequence ID" value="NZ_FOTS01000025.1"/>
</dbReference>
<proteinExistence type="predicted"/>
<gene>
    <name evidence="1" type="ORF">SAMN04490355_10258</name>
</gene>
<accession>A0A1I4LIN3</accession>
<evidence type="ECO:0000313" key="2">
    <source>
        <dbReference type="Proteomes" id="UP000199520"/>
    </source>
</evidence>
<dbReference type="AlphaFoldDB" id="A0A1I4LIN3"/>
<name>A0A1I4LIN3_9FIRM</name>
<dbReference type="STRING" id="1123291.SAMN04490355_10258"/>
<protein>
    <submittedName>
        <fullName evidence="1">Uncharacterized protein</fullName>
    </submittedName>
</protein>
<reference evidence="2" key="1">
    <citation type="submission" date="2016-10" db="EMBL/GenBank/DDBJ databases">
        <authorList>
            <person name="Varghese N."/>
            <person name="Submissions S."/>
        </authorList>
    </citation>
    <scope>NUCLEOTIDE SEQUENCE [LARGE SCALE GENOMIC DNA]</scope>
    <source>
        <strain evidence="2">DSM 13327</strain>
    </source>
</reference>
<organism evidence="1 2">
    <name type="scientific">Pelosinus propionicus DSM 13327</name>
    <dbReference type="NCBI Taxonomy" id="1123291"/>
    <lineage>
        <taxon>Bacteria</taxon>
        <taxon>Bacillati</taxon>
        <taxon>Bacillota</taxon>
        <taxon>Negativicutes</taxon>
        <taxon>Selenomonadales</taxon>
        <taxon>Sporomusaceae</taxon>
        <taxon>Pelosinus</taxon>
    </lineage>
</organism>
<dbReference type="OrthoDB" id="7067949at2"/>
<sequence>MNSNQILDGKDFRKILGRFKASWMQLTNLKKYITDSPKSFEEKDKLDKLQGLNYNNRIIYMPPQLTCEFEKIADDIYSIKGIADIITKRTIERNIGYEIAQVLEKPQEIHSAKNARAIVEKCLADCEEYTFYRIVDGLKLEDVSIQLGEVQIFNSNEMYISELLKVDFAKLPEADRRRQLLNKVIIRCKVFGDKDIAKNKAIRKLRETLNIIRFLICILYKGGSTDNSLKVNFLAEAYIAEENTVFIDNAGHENWQFQVTNKILIPFEVNPKLLENLQDTDFFSKLIFLINKVEHTELEQAVLTSIYWIGEAQNDYSLTHTFIKYWSGIEALIYNPPDNKGVTELVENGLATVLTYGGFKLDSSRKIKDYDKQIKDLYEKRSLIVHRGEYEAVTPNDLYHVSKMAVYMALNCLVLCDIGYKTLEDIKKEADRLRAKLKKKKD</sequence>
<keyword evidence="2" id="KW-1185">Reference proteome</keyword>